<dbReference type="CDD" id="cd14256">
    <property type="entry name" value="Dockerin_I"/>
    <property type="match status" value="1"/>
</dbReference>
<dbReference type="PROSITE" id="PS00018">
    <property type="entry name" value="EF_HAND_1"/>
    <property type="match status" value="1"/>
</dbReference>
<protein>
    <recommendedName>
        <fullName evidence="1">Dockerin domain-containing protein</fullName>
    </recommendedName>
</protein>
<dbReference type="PROSITE" id="PS51766">
    <property type="entry name" value="DOCKERIN"/>
    <property type="match status" value="1"/>
</dbReference>
<dbReference type="InterPro" id="IPR002105">
    <property type="entry name" value="Dockerin_1_rpt"/>
</dbReference>
<reference evidence="2 3" key="1">
    <citation type="submission" date="2018-11" db="EMBL/GenBank/DDBJ databases">
        <authorList>
            <person name="Na S.W."/>
            <person name="Baik M."/>
        </authorList>
    </citation>
    <scope>NUCLEOTIDE SEQUENCE [LARGE SCALE GENOMIC DNA]</scope>
    <source>
        <strain evidence="2 3">E39</strain>
    </source>
</reference>
<sequence>MSVGSLDAYADTAQVESTKKGDANNDGVVNVSDVVAAVNYILGINSADFVLTNADMDGDNTISVSDLVAMVNIILNGEETEPGGGDIQNPGTKS</sequence>
<evidence type="ECO:0000259" key="1">
    <source>
        <dbReference type="PROSITE" id="PS51766"/>
    </source>
</evidence>
<evidence type="ECO:0000313" key="2">
    <source>
        <dbReference type="EMBL" id="QFQ12511.1"/>
    </source>
</evidence>
<organism evidence="2 3">
    <name type="scientific">Pseudoprevotella muciniphila</name>
    <dbReference type="NCBI Taxonomy" id="2133944"/>
    <lineage>
        <taxon>Bacteria</taxon>
        <taxon>Pseudomonadati</taxon>
        <taxon>Bacteroidota</taxon>
        <taxon>Bacteroidia</taxon>
        <taxon>Bacteroidales</taxon>
        <taxon>Prevotellaceae</taxon>
        <taxon>Pseudoprevotella</taxon>
    </lineage>
</organism>
<feature type="domain" description="Dockerin" evidence="1">
    <location>
        <begin position="16"/>
        <end position="83"/>
    </location>
</feature>
<name>A0A5P8E6A5_9BACT</name>
<dbReference type="Proteomes" id="UP000249375">
    <property type="component" value="Chromosome"/>
</dbReference>
<dbReference type="InterPro" id="IPR018247">
    <property type="entry name" value="EF_Hand_1_Ca_BS"/>
</dbReference>
<dbReference type="GO" id="GO:0000272">
    <property type="term" value="P:polysaccharide catabolic process"/>
    <property type="evidence" value="ECO:0007669"/>
    <property type="project" value="InterPro"/>
</dbReference>
<keyword evidence="3" id="KW-1185">Reference proteome</keyword>
<proteinExistence type="predicted"/>
<dbReference type="KEGG" id="alq:C7Y71_005500"/>
<dbReference type="EMBL" id="CP033459">
    <property type="protein sequence ID" value="QFQ12511.1"/>
    <property type="molecule type" value="Genomic_DNA"/>
</dbReference>
<dbReference type="Pfam" id="PF00404">
    <property type="entry name" value="Dockerin_1"/>
    <property type="match status" value="1"/>
</dbReference>
<dbReference type="InterPro" id="IPR016134">
    <property type="entry name" value="Dockerin_dom"/>
</dbReference>
<evidence type="ECO:0000313" key="3">
    <source>
        <dbReference type="Proteomes" id="UP000249375"/>
    </source>
</evidence>
<dbReference type="SUPFAM" id="SSF63446">
    <property type="entry name" value="Type I dockerin domain"/>
    <property type="match status" value="1"/>
</dbReference>
<gene>
    <name evidence="2" type="ORF">C7Y71_005500</name>
</gene>
<accession>A0A5P8E6A5</accession>
<dbReference type="GO" id="GO:0004553">
    <property type="term" value="F:hydrolase activity, hydrolyzing O-glycosyl compounds"/>
    <property type="evidence" value="ECO:0007669"/>
    <property type="project" value="InterPro"/>
</dbReference>
<dbReference type="InterPro" id="IPR036439">
    <property type="entry name" value="Dockerin_dom_sf"/>
</dbReference>
<dbReference type="Gene3D" id="1.10.1330.10">
    <property type="entry name" value="Dockerin domain"/>
    <property type="match status" value="1"/>
</dbReference>
<dbReference type="AlphaFoldDB" id="A0A5P8E6A5"/>